<comment type="subcellular location">
    <subcellularLocation>
        <location evidence="2">Nucleus</location>
        <location evidence="2">Nucleolus</location>
    </subcellularLocation>
</comment>
<evidence type="ECO:0000256" key="2">
    <source>
        <dbReference type="ARBA" id="ARBA00004604"/>
    </source>
</evidence>
<feature type="compositionally biased region" description="Basic residues" evidence="9">
    <location>
        <begin position="22"/>
        <end position="32"/>
    </location>
</feature>
<keyword evidence="6" id="KW-0698">rRNA processing</keyword>
<keyword evidence="7" id="KW-0175">Coiled coil</keyword>
<feature type="compositionally biased region" description="Basic and acidic residues" evidence="9">
    <location>
        <begin position="207"/>
        <end position="221"/>
    </location>
</feature>
<gene>
    <name evidence="10" type="ORF">M406DRAFT_343886</name>
</gene>
<comment type="function">
    <text evidence="1">Involved in rRNA processing.</text>
</comment>
<dbReference type="EMBL" id="MU032344">
    <property type="protein sequence ID" value="KAF3769857.1"/>
    <property type="molecule type" value="Genomic_DNA"/>
</dbReference>
<keyword evidence="11" id="KW-1185">Reference proteome</keyword>
<protein>
    <recommendedName>
        <fullName evidence="4">rRNA-processing protein EFG1</fullName>
    </recommendedName>
    <alternativeName>
        <fullName evidence="5">rRNA-processing protein efg1</fullName>
    </alternativeName>
</protein>
<dbReference type="AlphaFoldDB" id="A0A9P4YBI8"/>
<evidence type="ECO:0000256" key="9">
    <source>
        <dbReference type="SAM" id="MobiDB-lite"/>
    </source>
</evidence>
<proteinExistence type="inferred from homology"/>
<evidence type="ECO:0000256" key="6">
    <source>
        <dbReference type="ARBA" id="ARBA00022552"/>
    </source>
</evidence>
<feature type="compositionally biased region" description="Basic and acidic residues" evidence="9">
    <location>
        <begin position="170"/>
        <end position="198"/>
    </location>
</feature>
<comment type="caution">
    <text evidence="10">The sequence shown here is derived from an EMBL/GenBank/DDBJ whole genome shotgun (WGS) entry which is preliminary data.</text>
</comment>
<organism evidence="10 11">
    <name type="scientific">Cryphonectria parasitica (strain ATCC 38755 / EP155)</name>
    <dbReference type="NCBI Taxonomy" id="660469"/>
    <lineage>
        <taxon>Eukaryota</taxon>
        <taxon>Fungi</taxon>
        <taxon>Dikarya</taxon>
        <taxon>Ascomycota</taxon>
        <taxon>Pezizomycotina</taxon>
        <taxon>Sordariomycetes</taxon>
        <taxon>Sordariomycetidae</taxon>
        <taxon>Diaporthales</taxon>
        <taxon>Cryphonectriaceae</taxon>
        <taxon>Cryphonectria-Endothia species complex</taxon>
        <taxon>Cryphonectria</taxon>
    </lineage>
</organism>
<keyword evidence="8" id="KW-0539">Nucleus</keyword>
<accession>A0A9P4YBI8</accession>
<dbReference type="InterPro" id="IPR019310">
    <property type="entry name" value="Efg1"/>
</dbReference>
<feature type="compositionally biased region" description="Acidic residues" evidence="9">
    <location>
        <begin position="223"/>
        <end position="238"/>
    </location>
</feature>
<dbReference type="GO" id="GO:0005730">
    <property type="term" value="C:nucleolus"/>
    <property type="evidence" value="ECO:0007669"/>
    <property type="project" value="UniProtKB-SubCell"/>
</dbReference>
<evidence type="ECO:0000256" key="7">
    <source>
        <dbReference type="ARBA" id="ARBA00023054"/>
    </source>
</evidence>
<evidence type="ECO:0000313" key="11">
    <source>
        <dbReference type="Proteomes" id="UP000803844"/>
    </source>
</evidence>
<dbReference type="PANTHER" id="PTHR33911">
    <property type="entry name" value="RRNA-PROCESSING PROTEIN EFG1"/>
    <property type="match status" value="1"/>
</dbReference>
<dbReference type="Proteomes" id="UP000803844">
    <property type="component" value="Unassembled WGS sequence"/>
</dbReference>
<comment type="similarity">
    <text evidence="3">Belongs to the EFG1 family.</text>
</comment>
<dbReference type="PANTHER" id="PTHR33911:SF1">
    <property type="entry name" value="RRNA-PROCESSING PROTEIN EFG1"/>
    <property type="match status" value="1"/>
</dbReference>
<dbReference type="Pfam" id="PF10153">
    <property type="entry name" value="Efg1"/>
    <property type="match status" value="1"/>
</dbReference>
<dbReference type="GO" id="GO:0000462">
    <property type="term" value="P:maturation of SSU-rRNA from tricistronic rRNA transcript (SSU-rRNA, 5.8S rRNA, LSU-rRNA)"/>
    <property type="evidence" value="ECO:0007669"/>
    <property type="project" value="TreeGrafter"/>
</dbReference>
<evidence type="ECO:0000256" key="8">
    <source>
        <dbReference type="ARBA" id="ARBA00023242"/>
    </source>
</evidence>
<evidence type="ECO:0000256" key="5">
    <source>
        <dbReference type="ARBA" id="ARBA00019827"/>
    </source>
</evidence>
<evidence type="ECO:0000256" key="3">
    <source>
        <dbReference type="ARBA" id="ARBA00006916"/>
    </source>
</evidence>
<dbReference type="InterPro" id="IPR050786">
    <property type="entry name" value="EFG1_rRNA-proc"/>
</dbReference>
<name>A0A9P4YBI8_CRYP1</name>
<sequence>MGSKRSYAEVEASATTRGAAANKRKPFNHQHSRPRDYNSSSSNAPQNQSLNEIKKRARDIERWFARGGDMPSDVQRNLELELAHCKRQVEDLQHKKKRNEMISKYHKVRFFERQKAERLKKQLRKRLDKATDPQEKALLEEDFHKAEVDWYYTRYFPFMERYIGLYPAGKAKEDSGEDEPIAKRALHSERPPVWKEIEEAMGQGPRALERIQERRPEKPDAAAETEEQDSGEESDFFG</sequence>
<feature type="compositionally biased region" description="Low complexity" evidence="9">
    <location>
        <begin position="38"/>
        <end position="51"/>
    </location>
</feature>
<feature type="region of interest" description="Disordered" evidence="9">
    <location>
        <begin position="1"/>
        <end position="55"/>
    </location>
</feature>
<evidence type="ECO:0000256" key="1">
    <source>
        <dbReference type="ARBA" id="ARBA00002773"/>
    </source>
</evidence>
<evidence type="ECO:0000313" key="10">
    <source>
        <dbReference type="EMBL" id="KAF3769857.1"/>
    </source>
</evidence>
<evidence type="ECO:0000256" key="4">
    <source>
        <dbReference type="ARBA" id="ARBA00018689"/>
    </source>
</evidence>
<dbReference type="OrthoDB" id="47732at2759"/>
<dbReference type="GeneID" id="63839056"/>
<feature type="region of interest" description="Disordered" evidence="9">
    <location>
        <begin position="170"/>
        <end position="238"/>
    </location>
</feature>
<dbReference type="GO" id="GO:0030688">
    <property type="term" value="C:preribosome, small subunit precursor"/>
    <property type="evidence" value="ECO:0007669"/>
    <property type="project" value="TreeGrafter"/>
</dbReference>
<reference evidence="10" key="1">
    <citation type="journal article" date="2020" name="Phytopathology">
        <title>Genome sequence of the chestnut blight fungus Cryphonectria parasitica EP155: A fundamental resource for an archetypical invasive plant pathogen.</title>
        <authorList>
            <person name="Crouch J.A."/>
            <person name="Dawe A."/>
            <person name="Aerts A."/>
            <person name="Barry K."/>
            <person name="Churchill A.C.L."/>
            <person name="Grimwood J."/>
            <person name="Hillman B."/>
            <person name="Milgroom M.G."/>
            <person name="Pangilinan J."/>
            <person name="Smith M."/>
            <person name="Salamov A."/>
            <person name="Schmutz J."/>
            <person name="Yadav J."/>
            <person name="Grigoriev I.V."/>
            <person name="Nuss D."/>
        </authorList>
    </citation>
    <scope>NUCLEOTIDE SEQUENCE</scope>
    <source>
        <strain evidence="10">EP155</strain>
    </source>
</reference>
<dbReference type="RefSeq" id="XP_040780818.1">
    <property type="nucleotide sequence ID" value="XM_040921927.1"/>
</dbReference>